<sequence length="95" mass="10155">MPDGVVYMVVAATQRRSLQASRESIITGEGKGCVPASCPQTHSDVTTGRVNCAVSVYHRPLSAAHDTLHVVAVHSFTVLHVCQVLLGRLALTDPY</sequence>
<name>A0A5B7J7H4_PORTR</name>
<protein>
    <submittedName>
        <fullName evidence="1">Uncharacterized protein</fullName>
    </submittedName>
</protein>
<comment type="caution">
    <text evidence="1">The sequence shown here is derived from an EMBL/GenBank/DDBJ whole genome shotgun (WGS) entry which is preliminary data.</text>
</comment>
<gene>
    <name evidence="1" type="ORF">E2C01_084921</name>
</gene>
<organism evidence="1 2">
    <name type="scientific">Portunus trituberculatus</name>
    <name type="common">Swimming crab</name>
    <name type="synonym">Neptunus trituberculatus</name>
    <dbReference type="NCBI Taxonomy" id="210409"/>
    <lineage>
        <taxon>Eukaryota</taxon>
        <taxon>Metazoa</taxon>
        <taxon>Ecdysozoa</taxon>
        <taxon>Arthropoda</taxon>
        <taxon>Crustacea</taxon>
        <taxon>Multicrustacea</taxon>
        <taxon>Malacostraca</taxon>
        <taxon>Eumalacostraca</taxon>
        <taxon>Eucarida</taxon>
        <taxon>Decapoda</taxon>
        <taxon>Pleocyemata</taxon>
        <taxon>Brachyura</taxon>
        <taxon>Eubrachyura</taxon>
        <taxon>Portunoidea</taxon>
        <taxon>Portunidae</taxon>
        <taxon>Portuninae</taxon>
        <taxon>Portunus</taxon>
    </lineage>
</organism>
<keyword evidence="2" id="KW-1185">Reference proteome</keyword>
<evidence type="ECO:0000313" key="2">
    <source>
        <dbReference type="Proteomes" id="UP000324222"/>
    </source>
</evidence>
<accession>A0A5B7J7H4</accession>
<reference evidence="1 2" key="1">
    <citation type="submission" date="2019-05" db="EMBL/GenBank/DDBJ databases">
        <title>Another draft genome of Portunus trituberculatus and its Hox gene families provides insights of decapod evolution.</title>
        <authorList>
            <person name="Jeong J.-H."/>
            <person name="Song I."/>
            <person name="Kim S."/>
            <person name="Choi T."/>
            <person name="Kim D."/>
            <person name="Ryu S."/>
            <person name="Kim W."/>
        </authorList>
    </citation>
    <scope>NUCLEOTIDE SEQUENCE [LARGE SCALE GENOMIC DNA]</scope>
    <source>
        <tissue evidence="1">Muscle</tissue>
    </source>
</reference>
<dbReference type="Proteomes" id="UP000324222">
    <property type="component" value="Unassembled WGS sequence"/>
</dbReference>
<evidence type="ECO:0000313" key="1">
    <source>
        <dbReference type="EMBL" id="MPC89956.1"/>
    </source>
</evidence>
<proteinExistence type="predicted"/>
<dbReference type="AlphaFoldDB" id="A0A5B7J7H4"/>
<dbReference type="EMBL" id="VSRR010082776">
    <property type="protein sequence ID" value="MPC89956.1"/>
    <property type="molecule type" value="Genomic_DNA"/>
</dbReference>